<dbReference type="AlphaFoldDB" id="A0A938YDM0"/>
<keyword evidence="5" id="KW-0830">Ubiquinone</keyword>
<dbReference type="RefSeq" id="WP_205259208.1">
    <property type="nucleotide sequence ID" value="NZ_JAERWK010000005.1"/>
</dbReference>
<keyword evidence="8" id="KW-0560">Oxidoreductase</keyword>
<feature type="compositionally biased region" description="Low complexity" evidence="7">
    <location>
        <begin position="438"/>
        <end position="447"/>
    </location>
</feature>
<keyword evidence="5 6" id="KW-0520">NAD</keyword>
<evidence type="ECO:0000313" key="8">
    <source>
        <dbReference type="EMBL" id="MBM9466244.1"/>
    </source>
</evidence>
<dbReference type="EMBL" id="JAERWK010000005">
    <property type="protein sequence ID" value="MBM9466244.1"/>
    <property type="molecule type" value="Genomic_DNA"/>
</dbReference>
<keyword evidence="3 5" id="KW-1133">Transmembrane helix</keyword>
<accession>A0A938YDM0</accession>
<keyword evidence="5" id="KW-1278">Translocase</keyword>
<feature type="transmembrane region" description="Helical" evidence="5">
    <location>
        <begin position="326"/>
        <end position="348"/>
    </location>
</feature>
<dbReference type="InterPro" id="IPR001694">
    <property type="entry name" value="NADH_UbQ_OxRdtase_su1/FPO"/>
</dbReference>
<keyword evidence="5" id="KW-1003">Cell membrane</keyword>
<comment type="function">
    <text evidence="5">NDH-1 shuttles electrons from NADH, via FMN and iron-sulfur (Fe-S) centers, to quinones in the respiratory chain. The immediate electron acceptor for the enzyme in this species is believed to be ubiquinone. Couples the redox reaction to proton translocation (for every two electrons transferred, four hydrogen ions are translocated across the cytoplasmic membrane), and thus conserves the redox energy in a proton gradient. This subunit may bind ubiquinone.</text>
</comment>
<feature type="transmembrane region" description="Helical" evidence="5">
    <location>
        <begin position="20"/>
        <end position="44"/>
    </location>
</feature>
<feature type="transmembrane region" description="Helical" evidence="5">
    <location>
        <begin position="252"/>
        <end position="274"/>
    </location>
</feature>
<feature type="transmembrane region" description="Helical" evidence="5">
    <location>
        <begin position="294"/>
        <end position="314"/>
    </location>
</feature>
<evidence type="ECO:0000256" key="4">
    <source>
        <dbReference type="ARBA" id="ARBA00023136"/>
    </source>
</evidence>
<feature type="region of interest" description="Disordered" evidence="7">
    <location>
        <begin position="415"/>
        <end position="467"/>
    </location>
</feature>
<comment type="catalytic activity">
    <reaction evidence="5">
        <text>a quinone + NADH + 5 H(+)(in) = a quinol + NAD(+) + 4 H(+)(out)</text>
        <dbReference type="Rhea" id="RHEA:57888"/>
        <dbReference type="ChEBI" id="CHEBI:15378"/>
        <dbReference type="ChEBI" id="CHEBI:24646"/>
        <dbReference type="ChEBI" id="CHEBI:57540"/>
        <dbReference type="ChEBI" id="CHEBI:57945"/>
        <dbReference type="ChEBI" id="CHEBI:132124"/>
    </reaction>
</comment>
<gene>
    <name evidence="5 8" type="primary">nuoH</name>
    <name evidence="8" type="ORF">JL106_02990</name>
</gene>
<evidence type="ECO:0000256" key="7">
    <source>
        <dbReference type="SAM" id="MobiDB-lite"/>
    </source>
</evidence>
<evidence type="ECO:0000256" key="6">
    <source>
        <dbReference type="RuleBase" id="RU000471"/>
    </source>
</evidence>
<dbReference type="GO" id="GO:0003954">
    <property type="term" value="F:NADH dehydrogenase activity"/>
    <property type="evidence" value="ECO:0007669"/>
    <property type="project" value="TreeGrafter"/>
</dbReference>
<evidence type="ECO:0000256" key="5">
    <source>
        <dbReference type="HAMAP-Rule" id="MF_01350"/>
    </source>
</evidence>
<dbReference type="EC" id="7.1.1.-" evidence="5"/>
<protein>
    <recommendedName>
        <fullName evidence="5">NADH-quinone oxidoreductase subunit H</fullName>
        <ecNumber evidence="5">7.1.1.-</ecNumber>
    </recommendedName>
    <alternativeName>
        <fullName evidence="5">NADH dehydrogenase I subunit H</fullName>
    </alternativeName>
    <alternativeName>
        <fullName evidence="5">NDH-1 subunit H</fullName>
    </alternativeName>
</protein>
<evidence type="ECO:0000256" key="3">
    <source>
        <dbReference type="ARBA" id="ARBA00022989"/>
    </source>
</evidence>
<dbReference type="HAMAP" id="MF_01350">
    <property type="entry name" value="NDH1_NuoH"/>
    <property type="match status" value="1"/>
</dbReference>
<keyword evidence="2 5" id="KW-0812">Transmembrane</keyword>
<comment type="subunit">
    <text evidence="5">NDH-1 is composed of 14 different subunits. Subunits NuoA, H, J, K, L, M, N constitute the membrane sector of the complex.</text>
</comment>
<feature type="transmembrane region" description="Helical" evidence="5">
    <location>
        <begin position="360"/>
        <end position="381"/>
    </location>
</feature>
<feature type="transmembrane region" description="Helical" evidence="5">
    <location>
        <begin position="89"/>
        <end position="110"/>
    </location>
</feature>
<feature type="transmembrane region" description="Helical" evidence="5">
    <location>
        <begin position="130"/>
        <end position="155"/>
    </location>
</feature>
<comment type="caution">
    <text evidence="8">The sequence shown here is derived from an EMBL/GenBank/DDBJ whole genome shotgun (WGS) entry which is preliminary data.</text>
</comment>
<reference evidence="8" key="1">
    <citation type="submission" date="2021-01" db="EMBL/GenBank/DDBJ databases">
        <title>YIM 132084 draft genome.</title>
        <authorList>
            <person name="An D."/>
        </authorList>
    </citation>
    <scope>NUCLEOTIDE SEQUENCE</scope>
    <source>
        <strain evidence="8">YIM 132084</strain>
    </source>
</reference>
<dbReference type="NCBIfam" id="NF004741">
    <property type="entry name" value="PRK06076.1-2"/>
    <property type="match status" value="1"/>
</dbReference>
<name>A0A938YDM0_9ACTN</name>
<comment type="subcellular location">
    <subcellularLocation>
        <location evidence="5 6">Cell membrane</location>
        <topology evidence="5 6">Multi-pass membrane protein</topology>
    </subcellularLocation>
    <subcellularLocation>
        <location evidence="1">Membrane</location>
        <topology evidence="1">Multi-pass membrane protein</topology>
    </subcellularLocation>
</comment>
<dbReference type="PANTHER" id="PTHR11432:SF3">
    <property type="entry name" value="NADH-UBIQUINONE OXIDOREDUCTASE CHAIN 1"/>
    <property type="match status" value="1"/>
</dbReference>
<dbReference type="Pfam" id="PF00146">
    <property type="entry name" value="NADHdh"/>
    <property type="match status" value="1"/>
</dbReference>
<dbReference type="GO" id="GO:0009060">
    <property type="term" value="P:aerobic respiration"/>
    <property type="evidence" value="ECO:0007669"/>
    <property type="project" value="TreeGrafter"/>
</dbReference>
<keyword evidence="9" id="KW-1185">Reference proteome</keyword>
<comment type="similarity">
    <text evidence="5 6">Belongs to the complex I subunit 1 family.</text>
</comment>
<dbReference type="PROSITE" id="PS00668">
    <property type="entry name" value="COMPLEX1_ND1_2"/>
    <property type="match status" value="1"/>
</dbReference>
<proteinExistence type="inferred from homology"/>
<dbReference type="GO" id="GO:0016655">
    <property type="term" value="F:oxidoreductase activity, acting on NAD(P)H, quinone or similar compound as acceptor"/>
    <property type="evidence" value="ECO:0007669"/>
    <property type="project" value="UniProtKB-UniRule"/>
</dbReference>
<keyword evidence="5" id="KW-0874">Quinone</keyword>
<feature type="transmembrane region" description="Helical" evidence="5">
    <location>
        <begin position="176"/>
        <end position="199"/>
    </location>
</feature>
<evidence type="ECO:0000313" key="9">
    <source>
        <dbReference type="Proteomes" id="UP000663792"/>
    </source>
</evidence>
<dbReference type="Proteomes" id="UP000663792">
    <property type="component" value="Unassembled WGS sequence"/>
</dbReference>
<evidence type="ECO:0000256" key="2">
    <source>
        <dbReference type="ARBA" id="ARBA00022692"/>
    </source>
</evidence>
<dbReference type="NCBIfam" id="NF004743">
    <property type="entry name" value="PRK06076.1-4"/>
    <property type="match status" value="1"/>
</dbReference>
<feature type="transmembrane region" description="Helical" evidence="5">
    <location>
        <begin position="205"/>
        <end position="223"/>
    </location>
</feature>
<keyword evidence="4 5" id="KW-0472">Membrane</keyword>
<dbReference type="GO" id="GO:0005886">
    <property type="term" value="C:plasma membrane"/>
    <property type="evidence" value="ECO:0007669"/>
    <property type="project" value="UniProtKB-SubCell"/>
</dbReference>
<sequence>MNELLGPDGSVQPLLAGDPVWLSLIKAVMIFAGLLLLTLFAIWFERRVVGRMQHRPGPNWNGPFGLLQSLADALKLHFKEGIIPARADLFVYIAAPVMCAVPAFLIFSIIPLGGPVSLFGHETALQLTDLNVGVLAAFALASIGVYGIVLGGWASGSTYPLLGGLRSAAQMISYEVAMGLSFVAVFLLSGTLSTSAIVHQQEGGWYVWLLPVSFVVYVISMVGETNRAPFDLAEAEGELVGGFNTEYSSMRFGLFFLAEYINLINVSAIATTLFLGGWRAPWPISLIPGVNEGWWTLLWFFIKVLALMFFFVWIRGALPRIRYDQFMSLGWKVMVPISLVWIGVVGTVRVLDTTTDLTGWAVLAWVGIPTAVLIIVVWLLFARSAARRRQAAAPAGTTPPEDRVLPGTVVPASVGSYPVPPLDLAVPPAPPRRDRTADAGPDAAALPSSRTEPVPAGAPSTPGGERV</sequence>
<dbReference type="GO" id="GO:0048038">
    <property type="term" value="F:quinone binding"/>
    <property type="evidence" value="ECO:0007669"/>
    <property type="project" value="UniProtKB-KW"/>
</dbReference>
<dbReference type="InterPro" id="IPR018086">
    <property type="entry name" value="NADH_UbQ_OxRdtase_su1_CS"/>
</dbReference>
<dbReference type="PANTHER" id="PTHR11432">
    <property type="entry name" value="NADH DEHYDROGENASE SUBUNIT 1"/>
    <property type="match status" value="1"/>
</dbReference>
<organism evidence="8 9">
    <name type="scientific">Nakamurella leprariae</name>
    <dbReference type="NCBI Taxonomy" id="2803911"/>
    <lineage>
        <taxon>Bacteria</taxon>
        <taxon>Bacillati</taxon>
        <taxon>Actinomycetota</taxon>
        <taxon>Actinomycetes</taxon>
        <taxon>Nakamurellales</taxon>
        <taxon>Nakamurellaceae</taxon>
        <taxon>Nakamurella</taxon>
    </lineage>
</organism>
<evidence type="ECO:0000256" key="1">
    <source>
        <dbReference type="ARBA" id="ARBA00004141"/>
    </source>
</evidence>